<keyword evidence="5" id="KW-1185">Reference proteome</keyword>
<dbReference type="SUPFAM" id="SSF55729">
    <property type="entry name" value="Acyl-CoA N-acyltransferases (Nat)"/>
    <property type="match status" value="1"/>
</dbReference>
<evidence type="ECO:0000256" key="2">
    <source>
        <dbReference type="ARBA" id="ARBA00023315"/>
    </source>
</evidence>
<keyword evidence="1 4" id="KW-0808">Transferase</keyword>
<reference evidence="4 5" key="1">
    <citation type="submission" date="2016-10" db="EMBL/GenBank/DDBJ databases">
        <authorList>
            <person name="de Groot N.N."/>
        </authorList>
    </citation>
    <scope>NUCLEOTIDE SEQUENCE [LARGE SCALE GENOMIC DNA]</scope>
    <source>
        <strain evidence="4 5">DSM 21039</strain>
    </source>
</reference>
<dbReference type="GO" id="GO:0016747">
    <property type="term" value="F:acyltransferase activity, transferring groups other than amino-acyl groups"/>
    <property type="evidence" value="ECO:0007669"/>
    <property type="project" value="InterPro"/>
</dbReference>
<evidence type="ECO:0000256" key="1">
    <source>
        <dbReference type="ARBA" id="ARBA00022679"/>
    </source>
</evidence>
<keyword evidence="2" id="KW-0012">Acyltransferase</keyword>
<dbReference type="PANTHER" id="PTHR43877:SF2">
    <property type="entry name" value="AMINOALKYLPHOSPHONATE N-ACETYLTRANSFERASE-RELATED"/>
    <property type="match status" value="1"/>
</dbReference>
<dbReference type="PROSITE" id="PS51186">
    <property type="entry name" value="GNAT"/>
    <property type="match status" value="1"/>
</dbReference>
<dbReference type="Proteomes" id="UP000198984">
    <property type="component" value="Unassembled WGS sequence"/>
</dbReference>
<proteinExistence type="predicted"/>
<dbReference type="OrthoDB" id="3389160at2"/>
<dbReference type="AlphaFoldDB" id="A0A1H7W9W1"/>
<gene>
    <name evidence="4" type="ORF">SAMN04488505_103605</name>
</gene>
<evidence type="ECO:0000259" key="3">
    <source>
        <dbReference type="PROSITE" id="PS51186"/>
    </source>
</evidence>
<dbReference type="PANTHER" id="PTHR43877">
    <property type="entry name" value="AMINOALKYLPHOSPHONATE N-ACETYLTRANSFERASE-RELATED-RELATED"/>
    <property type="match status" value="1"/>
</dbReference>
<dbReference type="Gene3D" id="3.40.630.30">
    <property type="match status" value="1"/>
</dbReference>
<name>A0A1H7W9W1_9BACT</name>
<sequence>MNTKFTIATLSSQPETIAALANLIIDTVANGGSVSFMHPLAPEKATAFWEASLAAAGRGERVILGAYDGNLLISTVTLLLDCPPNQPHRAEIAKMMTRVEYRGQGAARMLLQAAEHIAVERGKTLLTLDTAEDEGAAGLYDKMGYQRTGVIPDFALKPHGGLTGTIIYWKRL</sequence>
<evidence type="ECO:0000313" key="5">
    <source>
        <dbReference type="Proteomes" id="UP000198984"/>
    </source>
</evidence>
<dbReference type="STRING" id="573321.SAMN04488505_103605"/>
<dbReference type="InterPro" id="IPR000182">
    <property type="entry name" value="GNAT_dom"/>
</dbReference>
<organism evidence="4 5">
    <name type="scientific">Chitinophaga rupis</name>
    <dbReference type="NCBI Taxonomy" id="573321"/>
    <lineage>
        <taxon>Bacteria</taxon>
        <taxon>Pseudomonadati</taxon>
        <taxon>Bacteroidota</taxon>
        <taxon>Chitinophagia</taxon>
        <taxon>Chitinophagales</taxon>
        <taxon>Chitinophagaceae</taxon>
        <taxon>Chitinophaga</taxon>
    </lineage>
</organism>
<evidence type="ECO:0000313" key="4">
    <source>
        <dbReference type="EMBL" id="SEM18346.1"/>
    </source>
</evidence>
<feature type="domain" description="N-acetyltransferase" evidence="3">
    <location>
        <begin position="7"/>
        <end position="172"/>
    </location>
</feature>
<dbReference type="InterPro" id="IPR016181">
    <property type="entry name" value="Acyl_CoA_acyltransferase"/>
</dbReference>
<accession>A0A1H7W9W1</accession>
<dbReference type="RefSeq" id="WP_089913695.1">
    <property type="nucleotide sequence ID" value="NZ_FOBB01000003.1"/>
</dbReference>
<dbReference type="Pfam" id="PF00583">
    <property type="entry name" value="Acetyltransf_1"/>
    <property type="match status" value="1"/>
</dbReference>
<dbReference type="CDD" id="cd04301">
    <property type="entry name" value="NAT_SF"/>
    <property type="match status" value="1"/>
</dbReference>
<protein>
    <submittedName>
        <fullName evidence="4">Acetyltransferase (GNAT) family protein</fullName>
    </submittedName>
</protein>
<dbReference type="InterPro" id="IPR050832">
    <property type="entry name" value="Bact_Acetyltransf"/>
</dbReference>
<dbReference type="EMBL" id="FOBB01000003">
    <property type="protein sequence ID" value="SEM18346.1"/>
    <property type="molecule type" value="Genomic_DNA"/>
</dbReference>